<gene>
    <name evidence="4" type="ORF">SAMN04490201_4233</name>
</gene>
<evidence type="ECO:0000259" key="3">
    <source>
        <dbReference type="Pfam" id="PF12706"/>
    </source>
</evidence>
<proteinExistence type="predicted"/>
<dbReference type="Gene3D" id="3.60.15.10">
    <property type="entry name" value="Ribonuclease Z/Hydroxyacylglutathione hydrolase-like"/>
    <property type="match status" value="1"/>
</dbReference>
<feature type="domain" description="Metallo-beta-lactamase" evidence="3">
    <location>
        <begin position="55"/>
        <end position="259"/>
    </location>
</feature>
<dbReference type="InterPro" id="IPR001279">
    <property type="entry name" value="Metallo-B-lactamas"/>
</dbReference>
<dbReference type="InterPro" id="IPR050114">
    <property type="entry name" value="UPF0173_UPF0282_UlaG_hydrolase"/>
</dbReference>
<accession>A0ABY0W4A8</accession>
<dbReference type="PANTHER" id="PTHR43546">
    <property type="entry name" value="UPF0173 METAL-DEPENDENT HYDROLASE MJ1163-RELATED"/>
    <property type="match status" value="1"/>
</dbReference>
<name>A0ABY0W4A8_9PSED</name>
<organism evidence="4 5">
    <name type="scientific">Pseudomonas psychrophila</name>
    <dbReference type="NCBI Taxonomy" id="122355"/>
    <lineage>
        <taxon>Bacteria</taxon>
        <taxon>Pseudomonadati</taxon>
        <taxon>Pseudomonadota</taxon>
        <taxon>Gammaproteobacteria</taxon>
        <taxon>Pseudomonadales</taxon>
        <taxon>Pseudomonadaceae</taxon>
        <taxon>Pseudomonas</taxon>
    </lineage>
</organism>
<reference evidence="4 5" key="1">
    <citation type="submission" date="2016-10" db="EMBL/GenBank/DDBJ databases">
        <authorList>
            <person name="Varghese N."/>
            <person name="Submissions S."/>
        </authorList>
    </citation>
    <scope>NUCLEOTIDE SEQUENCE [LARGE SCALE GENOMIC DNA]</scope>
    <source>
        <strain evidence="4 5">BS3667</strain>
    </source>
</reference>
<keyword evidence="1" id="KW-0378">Hydrolase</keyword>
<evidence type="ECO:0000313" key="4">
    <source>
        <dbReference type="EMBL" id="SDU72128.1"/>
    </source>
</evidence>
<evidence type="ECO:0000256" key="2">
    <source>
        <dbReference type="SAM" id="SignalP"/>
    </source>
</evidence>
<evidence type="ECO:0000256" key="1">
    <source>
        <dbReference type="ARBA" id="ARBA00022801"/>
    </source>
</evidence>
<dbReference type="InterPro" id="IPR036866">
    <property type="entry name" value="RibonucZ/Hydroxyglut_hydro"/>
</dbReference>
<feature type="chain" id="PRO_5045620711" evidence="2">
    <location>
        <begin position="24"/>
        <end position="296"/>
    </location>
</feature>
<keyword evidence="2" id="KW-0732">Signal</keyword>
<sequence>MKFIALPLALGIACGAVATAALADTNATQAPDTSHKVDLQQVRNATVKITYGDTTFLIDPMLAKKGAYPGFENTYRSNLRNPLVDLPESPDKVISGVDAVIVTHTHLDHWDDAAQKALPKDIPLFTQHEDDAQLIRSQGFKNVRVLTDEAEFGGVKITKTGGQHGTDEMYAVPALAKPLGEAMGVVFQAPGYKTLYLAGDTIWRKEVDQAIEKYHPEVIVLNAGKAKMTGFEGAIIMGEEDVLRAAQTAKDAKIVAVHMDAVNHMSLSREELRNYVKKQGIESRVDIPEDGAALEY</sequence>
<dbReference type="Proteomes" id="UP000182058">
    <property type="component" value="Chromosome I"/>
</dbReference>
<dbReference type="SUPFAM" id="SSF56281">
    <property type="entry name" value="Metallo-hydrolase/oxidoreductase"/>
    <property type="match status" value="1"/>
</dbReference>
<dbReference type="EMBL" id="LT629795">
    <property type="protein sequence ID" value="SDU72128.1"/>
    <property type="molecule type" value="Genomic_DNA"/>
</dbReference>
<keyword evidence="5" id="KW-1185">Reference proteome</keyword>
<dbReference type="RefSeq" id="WP_048351727.1">
    <property type="nucleotide sequence ID" value="NZ_CP049044.1"/>
</dbReference>
<dbReference type="PANTHER" id="PTHR43546:SF9">
    <property type="entry name" value="L-ASCORBATE-6-PHOSPHATE LACTONASE ULAG-RELATED"/>
    <property type="match status" value="1"/>
</dbReference>
<protein>
    <submittedName>
        <fullName evidence="4">L-ascorbate metabolism protein UlaG, beta-lactamase superfamily</fullName>
    </submittedName>
</protein>
<dbReference type="Pfam" id="PF12706">
    <property type="entry name" value="Lactamase_B_2"/>
    <property type="match status" value="1"/>
</dbReference>
<dbReference type="GeneID" id="96621777"/>
<evidence type="ECO:0000313" key="5">
    <source>
        <dbReference type="Proteomes" id="UP000182058"/>
    </source>
</evidence>
<feature type="signal peptide" evidence="2">
    <location>
        <begin position="1"/>
        <end position="23"/>
    </location>
</feature>